<evidence type="ECO:0000313" key="7">
    <source>
        <dbReference type="Proteomes" id="UP000257144"/>
    </source>
</evidence>
<comment type="caution">
    <text evidence="6">The sequence shown here is derived from an EMBL/GenBank/DDBJ whole genome shotgun (WGS) entry which is preliminary data.</text>
</comment>
<dbReference type="Proteomes" id="UP000257144">
    <property type="component" value="Unassembled WGS sequence"/>
</dbReference>
<dbReference type="InterPro" id="IPR036927">
    <property type="entry name" value="Cyt_c_oxase-like_su1_sf"/>
</dbReference>
<evidence type="ECO:0000313" key="6">
    <source>
        <dbReference type="EMBL" id="RDU34643.1"/>
    </source>
</evidence>
<reference evidence="6 7" key="1">
    <citation type="submission" date="2018-07" db="EMBL/GenBank/DDBJ databases">
        <title>Bacillus sp. YLB-04 draft genome sequence.</title>
        <authorList>
            <person name="Yu L."/>
            <person name="Tang X."/>
        </authorList>
    </citation>
    <scope>NUCLEOTIDE SEQUENCE [LARGE SCALE GENOMIC DNA]</scope>
    <source>
        <strain evidence="6 7">YLB-04</strain>
    </source>
</reference>
<dbReference type="EMBL" id="QNQT01000024">
    <property type="protein sequence ID" value="RDU34643.1"/>
    <property type="molecule type" value="Genomic_DNA"/>
</dbReference>
<dbReference type="OrthoDB" id="9429570at2"/>
<proteinExistence type="predicted"/>
<dbReference type="InterPro" id="IPR023616">
    <property type="entry name" value="Cyt_c_oxase-like_su1_dom"/>
</dbReference>
<dbReference type="AlphaFoldDB" id="A0A3D8GJL0"/>
<dbReference type="GO" id="GO:0016020">
    <property type="term" value="C:membrane"/>
    <property type="evidence" value="ECO:0007669"/>
    <property type="project" value="InterPro"/>
</dbReference>
<sequence>MRWLYSTNHKDIGTLYLLFGAWSAIVGTAIRVLIRAELGQVGRLLGDDHLFNVVVTAHALVMIFFIVIPIIIGGFGN</sequence>
<keyword evidence="4" id="KW-0472">Membrane</keyword>
<organism evidence="6 7">
    <name type="scientific">Neobacillus piezotolerans</name>
    <dbReference type="NCBI Taxonomy" id="2259171"/>
    <lineage>
        <taxon>Bacteria</taxon>
        <taxon>Bacillati</taxon>
        <taxon>Bacillota</taxon>
        <taxon>Bacilli</taxon>
        <taxon>Bacillales</taxon>
        <taxon>Bacillaceae</taxon>
        <taxon>Neobacillus</taxon>
    </lineage>
</organism>
<evidence type="ECO:0000256" key="4">
    <source>
        <dbReference type="SAM" id="Phobius"/>
    </source>
</evidence>
<keyword evidence="7" id="KW-1185">Reference proteome</keyword>
<feature type="domain" description="Cytochrome oxidase subunit I profile" evidence="5">
    <location>
        <begin position="1"/>
        <end position="77"/>
    </location>
</feature>
<evidence type="ECO:0000259" key="5">
    <source>
        <dbReference type="PROSITE" id="PS50855"/>
    </source>
</evidence>
<gene>
    <name evidence="6" type="ORF">DRW41_22405</name>
</gene>
<dbReference type="SUPFAM" id="SSF81442">
    <property type="entry name" value="Cytochrome c oxidase subunit I-like"/>
    <property type="match status" value="1"/>
</dbReference>
<feature type="transmembrane region" description="Helical" evidence="4">
    <location>
        <begin position="12"/>
        <end position="34"/>
    </location>
</feature>
<protein>
    <recommendedName>
        <fullName evidence="5">Cytochrome oxidase subunit I profile domain-containing protein</fullName>
    </recommendedName>
</protein>
<dbReference type="GO" id="GO:0022904">
    <property type="term" value="P:respiratory electron transport chain"/>
    <property type="evidence" value="ECO:0007669"/>
    <property type="project" value="TreeGrafter"/>
</dbReference>
<keyword evidence="4" id="KW-0812">Transmembrane</keyword>
<dbReference type="PANTHER" id="PTHR10422:SF18">
    <property type="entry name" value="CYTOCHROME C OXIDASE SUBUNIT 1"/>
    <property type="match status" value="1"/>
</dbReference>
<dbReference type="InterPro" id="IPR000883">
    <property type="entry name" value="Cyt_C_Oxase_1"/>
</dbReference>
<dbReference type="GO" id="GO:0004129">
    <property type="term" value="F:cytochrome-c oxidase activity"/>
    <property type="evidence" value="ECO:0007669"/>
    <property type="project" value="InterPro"/>
</dbReference>
<name>A0A3D8GJL0_9BACI</name>
<dbReference type="Gene3D" id="1.20.210.10">
    <property type="entry name" value="Cytochrome c oxidase-like, subunit I domain"/>
    <property type="match status" value="1"/>
</dbReference>
<dbReference type="PROSITE" id="PS50855">
    <property type="entry name" value="COX1"/>
    <property type="match status" value="1"/>
</dbReference>
<evidence type="ECO:0000256" key="2">
    <source>
        <dbReference type="ARBA" id="ARBA00022982"/>
    </source>
</evidence>
<keyword evidence="1" id="KW-0679">Respiratory chain</keyword>
<evidence type="ECO:0000256" key="3">
    <source>
        <dbReference type="ARBA" id="ARBA00025218"/>
    </source>
</evidence>
<keyword evidence="4" id="KW-1133">Transmembrane helix</keyword>
<dbReference type="GO" id="GO:0015990">
    <property type="term" value="P:electron transport coupled proton transport"/>
    <property type="evidence" value="ECO:0007669"/>
    <property type="project" value="TreeGrafter"/>
</dbReference>
<keyword evidence="2" id="KW-0249">Electron transport</keyword>
<dbReference type="GO" id="GO:0009060">
    <property type="term" value="P:aerobic respiration"/>
    <property type="evidence" value="ECO:0007669"/>
    <property type="project" value="InterPro"/>
</dbReference>
<dbReference type="PRINTS" id="PR01165">
    <property type="entry name" value="CYCOXIDASEI"/>
</dbReference>
<dbReference type="PANTHER" id="PTHR10422">
    <property type="entry name" value="CYTOCHROME C OXIDASE SUBUNIT 1"/>
    <property type="match status" value="1"/>
</dbReference>
<dbReference type="GO" id="GO:0020037">
    <property type="term" value="F:heme binding"/>
    <property type="evidence" value="ECO:0007669"/>
    <property type="project" value="InterPro"/>
</dbReference>
<accession>A0A3D8GJL0</accession>
<comment type="function">
    <text evidence="3">Cytochrome c oxidase is the component of the respiratory chain that catalyzes the reduction of oxygen to water. Subunits 1-3 form the functional core of the enzyme complex. CO I is the catalytic subunit of the enzyme. Electrons originating in cytochrome c are transferred via the copper A center of subunit 2 and heme A of subunit 1 to the bimetallic center formed by heme A3 and copper B.</text>
</comment>
<feature type="transmembrane region" description="Helical" evidence="4">
    <location>
        <begin position="54"/>
        <end position="75"/>
    </location>
</feature>
<keyword evidence="1" id="KW-0813">Transport</keyword>
<evidence type="ECO:0000256" key="1">
    <source>
        <dbReference type="ARBA" id="ARBA00022660"/>
    </source>
</evidence>
<dbReference type="Pfam" id="PF00115">
    <property type="entry name" value="COX1"/>
    <property type="match status" value="1"/>
</dbReference>